<dbReference type="InterPro" id="IPR036852">
    <property type="entry name" value="Peptidase_S8/S53_dom_sf"/>
</dbReference>
<dbReference type="GO" id="GO:0004252">
    <property type="term" value="F:serine-type endopeptidase activity"/>
    <property type="evidence" value="ECO:0007669"/>
    <property type="project" value="InterPro"/>
</dbReference>
<comment type="similarity">
    <text evidence="1 6">Belongs to the peptidase S8 family.</text>
</comment>
<dbReference type="SUPFAM" id="SSF52743">
    <property type="entry name" value="Subtilisin-like"/>
    <property type="match status" value="1"/>
</dbReference>
<proteinExistence type="inferred from homology"/>
<dbReference type="GO" id="GO:0006508">
    <property type="term" value="P:proteolysis"/>
    <property type="evidence" value="ECO:0007669"/>
    <property type="project" value="UniProtKB-KW"/>
</dbReference>
<dbReference type="KEGG" id="kcm:ABWK59_05905"/>
<evidence type="ECO:0000259" key="8">
    <source>
        <dbReference type="Pfam" id="PF00082"/>
    </source>
</evidence>
<dbReference type="Gene3D" id="2.60.120.380">
    <property type="match status" value="1"/>
</dbReference>
<dbReference type="InterPro" id="IPR022398">
    <property type="entry name" value="Peptidase_S8_His-AS"/>
</dbReference>
<evidence type="ECO:0000256" key="4">
    <source>
        <dbReference type="ARBA" id="ARBA00022825"/>
    </source>
</evidence>
<evidence type="ECO:0000256" key="7">
    <source>
        <dbReference type="SAM" id="MobiDB-lite"/>
    </source>
</evidence>
<comment type="caution">
    <text evidence="6">Lacks conserved residue(s) required for the propagation of feature annotation.</text>
</comment>
<keyword evidence="3" id="KW-0378">Hydrolase</keyword>
<dbReference type="PROSITE" id="PS51892">
    <property type="entry name" value="SUBTILASE"/>
    <property type="match status" value="1"/>
</dbReference>
<dbReference type="InterPro" id="IPR034058">
    <property type="entry name" value="TagA/B/C/D_pept_dom"/>
</dbReference>
<dbReference type="EMBL" id="CP159872">
    <property type="protein sequence ID" value="XCM78491.1"/>
    <property type="molecule type" value="Genomic_DNA"/>
</dbReference>
<dbReference type="InterPro" id="IPR000209">
    <property type="entry name" value="Peptidase_S8/S53_dom"/>
</dbReference>
<dbReference type="CDD" id="cd04842">
    <property type="entry name" value="Peptidases_S8_Kp43_protease"/>
    <property type="match status" value="1"/>
</dbReference>
<dbReference type="Pfam" id="PF00082">
    <property type="entry name" value="Peptidase_S8"/>
    <property type="match status" value="1"/>
</dbReference>
<protein>
    <submittedName>
        <fullName evidence="9">S8 family serine peptidase</fullName>
    </submittedName>
</protein>
<feature type="region of interest" description="Disordered" evidence="7">
    <location>
        <begin position="418"/>
        <end position="456"/>
    </location>
</feature>
<accession>A0AAU8JQD3</accession>
<dbReference type="PANTHER" id="PTHR43399:SF4">
    <property type="entry name" value="CELL WALL-ASSOCIATED PROTEASE"/>
    <property type="match status" value="1"/>
</dbReference>
<dbReference type="AlphaFoldDB" id="A0AAU8JQD3"/>
<dbReference type="InterPro" id="IPR051048">
    <property type="entry name" value="Peptidase_S8/S53_subtilisin"/>
</dbReference>
<dbReference type="PROSITE" id="PS00137">
    <property type="entry name" value="SUBTILASE_HIS"/>
    <property type="match status" value="1"/>
</dbReference>
<dbReference type="Gene3D" id="3.40.50.200">
    <property type="entry name" value="Peptidase S8/S53 domain"/>
    <property type="match status" value="1"/>
</dbReference>
<dbReference type="RefSeq" id="WP_354638424.1">
    <property type="nucleotide sequence ID" value="NZ_CP159872.1"/>
</dbReference>
<dbReference type="InterPro" id="IPR008979">
    <property type="entry name" value="Galactose-bd-like_sf"/>
</dbReference>
<feature type="domain" description="Peptidase S8/S53" evidence="8">
    <location>
        <begin position="216"/>
        <end position="548"/>
    </location>
</feature>
<sequence>MARITINGVTVDPLVQSAELASADLVAEDASASDHLLVQTTHVPTEDERRQLADLGVEIHEYVPDSTYLCGYRPADLAAVRALPFVAWADVYLKGFKVAPSLRSTRLRPAVAVLADPVGATGTGTRTVDVVLHEGVDTDSAELRQRIADAAGVETGAMMPNHRKVRMTVPEQGLSALADLDEVRQIEEVPRVGLHNNVARPLLHARVGSNGTRFHGEGQVVAVADTGFDLGSTTDVHPAFTGRVKRLVALGRTGPDRTDDPDGHGTHVAGSILGNGTSATMGGTIQGTAPGASLVLQSLLDAGGNLGGIPFDLRDLFGPPFHEDGARIHSNSWGPVTPSLPYDASAFEADAMVWEHQDFVILFSAGNSGHDRDRDGRINQSSVSGQAGAKNCLTVGASESHRPDIRLTYGQLSATAFGAPPIRGDRQADNPAGMAAFSSRGPSQEGRIKPDVVGPGTSILSTRSRAAGPDDLFGTSADPAFLFLSGTSMATPLVAGCVAVLRETLVRNGTPEPTAALLKALLINGADELRGQYTPSEAGASPNNNSGFGLVNLEQSVVLPESAGRAGFTEEQPLEQGRERSFRIRVPEGADHRLKVTLVWTDPPGAALQNDLDLIVRAGGRERHGNMGTGSGFDRVNNVEQVHWKDVPAGEAEVVVRAHRITRFAQPYAVAWRIV</sequence>
<name>A0AAU8JQD3_9ACTN</name>
<dbReference type="InterPro" id="IPR023828">
    <property type="entry name" value="Peptidase_S8_Ser-AS"/>
</dbReference>
<evidence type="ECO:0000256" key="1">
    <source>
        <dbReference type="ARBA" id="ARBA00011073"/>
    </source>
</evidence>
<feature type="active site" description="Charge relay system" evidence="5">
    <location>
        <position position="225"/>
    </location>
</feature>
<keyword evidence="2" id="KW-0645">Protease</keyword>
<feature type="active site" description="Charge relay system" evidence="5">
    <location>
        <position position="488"/>
    </location>
</feature>
<organism evidence="9">
    <name type="scientific">Kitasatospora camelliae</name>
    <dbReference type="NCBI Taxonomy" id="3156397"/>
    <lineage>
        <taxon>Bacteria</taxon>
        <taxon>Bacillati</taxon>
        <taxon>Actinomycetota</taxon>
        <taxon>Actinomycetes</taxon>
        <taxon>Kitasatosporales</taxon>
        <taxon>Streptomycetaceae</taxon>
        <taxon>Kitasatospora</taxon>
    </lineage>
</organism>
<evidence type="ECO:0000256" key="3">
    <source>
        <dbReference type="ARBA" id="ARBA00022801"/>
    </source>
</evidence>
<dbReference type="InterPro" id="IPR015500">
    <property type="entry name" value="Peptidase_S8_subtilisin-rel"/>
</dbReference>
<evidence type="ECO:0000256" key="5">
    <source>
        <dbReference type="PIRSR" id="PIRSR615500-1"/>
    </source>
</evidence>
<evidence type="ECO:0000313" key="9">
    <source>
        <dbReference type="EMBL" id="XCM78491.1"/>
    </source>
</evidence>
<dbReference type="PROSITE" id="PS00138">
    <property type="entry name" value="SUBTILASE_SER"/>
    <property type="match status" value="1"/>
</dbReference>
<feature type="active site" description="Charge relay system" evidence="5">
    <location>
        <position position="264"/>
    </location>
</feature>
<dbReference type="PRINTS" id="PR00723">
    <property type="entry name" value="SUBTILISIN"/>
</dbReference>
<dbReference type="SUPFAM" id="SSF49785">
    <property type="entry name" value="Galactose-binding domain-like"/>
    <property type="match status" value="1"/>
</dbReference>
<evidence type="ECO:0000256" key="6">
    <source>
        <dbReference type="PROSITE-ProRule" id="PRU01240"/>
    </source>
</evidence>
<reference evidence="9" key="1">
    <citation type="submission" date="2024-06" db="EMBL/GenBank/DDBJ databases">
        <title>The genome sequences of Kitasatospora sp. strain HUAS MG31.</title>
        <authorList>
            <person name="Mo P."/>
        </authorList>
    </citation>
    <scope>NUCLEOTIDE SEQUENCE</scope>
    <source>
        <strain evidence="9">HUAS MG31</strain>
    </source>
</reference>
<evidence type="ECO:0000256" key="2">
    <source>
        <dbReference type="ARBA" id="ARBA00022670"/>
    </source>
</evidence>
<dbReference type="PANTHER" id="PTHR43399">
    <property type="entry name" value="SUBTILISIN-RELATED"/>
    <property type="match status" value="1"/>
</dbReference>
<gene>
    <name evidence="9" type="ORF">ABWK59_05905</name>
</gene>
<keyword evidence="4" id="KW-0720">Serine protease</keyword>